<dbReference type="SMART" id="SM00044">
    <property type="entry name" value="CYCc"/>
    <property type="match status" value="1"/>
</dbReference>
<dbReference type="AlphaFoldDB" id="A0A4R1NQI2"/>
<comment type="caution">
    <text evidence="3">The sequence shown here is derived from an EMBL/GenBank/DDBJ whole genome shotgun (WGS) entry which is preliminary data.</text>
</comment>
<evidence type="ECO:0000313" key="3">
    <source>
        <dbReference type="EMBL" id="TCL10099.1"/>
    </source>
</evidence>
<name>A0A4R1NQI2_9RHOB</name>
<feature type="transmembrane region" description="Helical" evidence="1">
    <location>
        <begin position="209"/>
        <end position="231"/>
    </location>
</feature>
<accession>A0A4R1NQI2</accession>
<keyword evidence="4" id="KW-1185">Reference proteome</keyword>
<evidence type="ECO:0000313" key="4">
    <source>
        <dbReference type="Proteomes" id="UP000295673"/>
    </source>
</evidence>
<dbReference type="GO" id="GO:0006171">
    <property type="term" value="P:cAMP biosynthetic process"/>
    <property type="evidence" value="ECO:0007669"/>
    <property type="project" value="TreeGrafter"/>
</dbReference>
<keyword evidence="1" id="KW-0812">Transmembrane</keyword>
<dbReference type="PANTHER" id="PTHR43081:SF18">
    <property type="entry name" value="BLL7624 PROTEIN"/>
    <property type="match status" value="1"/>
</dbReference>
<sequence length="516" mass="57953">MERITKFFMKHPSWVLALVCLALLGLPLALWQDMDELSHRAMERQSRSMNAVLSAVRGYYSENVVDRILHHDGETQVVHNYRNEPGAVPIPATLSLELGAELAAANAAVTYRFVSDYPFKNREQHELTSFEANALERFRANPGMGEIMHEEGGTFLDHSVTMATPIRMTEACVECHNTHPESTKIDWDEGDVRGVQIVTVHQPIAQNLWAFRWMLTYLVVAGGGGLLFALLQFRTARRFATINDELAANNTFLADVSAKLSKYLEPQVYKSIFAGERDVAISTERKKLTVFFSDIKDFTATTERMQPEELTKLLNEYFTEMSRIAEEHGATIDKFIGDAIVAFFGDPSTKGPAEDARACVRMALAMQDRLEELEAVWRNNGLEHPFRARMGLNTGYCNVGNFGSDMRMDYTIIGAEANLAARLESIAEPGGIVMSYETYAHARDLIQAEPLEPQRFKGISREITPYRVIRKPRNKQSIQSHKGGDMLVVDLQGIDDGTRDAVTRAVEQALGQKKQK</sequence>
<dbReference type="GO" id="GO:0004016">
    <property type="term" value="F:adenylate cyclase activity"/>
    <property type="evidence" value="ECO:0007669"/>
    <property type="project" value="UniProtKB-ARBA"/>
</dbReference>
<dbReference type="PANTHER" id="PTHR43081">
    <property type="entry name" value="ADENYLATE CYCLASE, TERMINAL-DIFFERENTIATION SPECIFIC-RELATED"/>
    <property type="match status" value="1"/>
</dbReference>
<dbReference type="PROSITE" id="PS50125">
    <property type="entry name" value="GUANYLATE_CYCLASE_2"/>
    <property type="match status" value="1"/>
</dbReference>
<dbReference type="RefSeq" id="WP_207911303.1">
    <property type="nucleotide sequence ID" value="NZ_SMGR01000001.1"/>
</dbReference>
<reference evidence="3 4" key="1">
    <citation type="submission" date="2019-03" db="EMBL/GenBank/DDBJ databases">
        <title>Genomic Encyclopedia of Archaeal and Bacterial Type Strains, Phase II (KMG-II): from individual species to whole genera.</title>
        <authorList>
            <person name="Goeker M."/>
        </authorList>
    </citation>
    <scope>NUCLEOTIDE SEQUENCE [LARGE SCALE GENOMIC DNA]</scope>
    <source>
        <strain evidence="3 4">DSM 26433</strain>
    </source>
</reference>
<dbReference type="GO" id="GO:0035556">
    <property type="term" value="P:intracellular signal transduction"/>
    <property type="evidence" value="ECO:0007669"/>
    <property type="project" value="InterPro"/>
</dbReference>
<dbReference type="Pfam" id="PF11845">
    <property type="entry name" value="Tll0287-like"/>
    <property type="match status" value="1"/>
</dbReference>
<keyword evidence="1" id="KW-0472">Membrane</keyword>
<dbReference type="EMBL" id="SMGR01000001">
    <property type="protein sequence ID" value="TCL10099.1"/>
    <property type="molecule type" value="Genomic_DNA"/>
</dbReference>
<dbReference type="Pfam" id="PF00211">
    <property type="entry name" value="Guanylate_cyc"/>
    <property type="match status" value="1"/>
</dbReference>
<dbReference type="Proteomes" id="UP000295673">
    <property type="component" value="Unassembled WGS sequence"/>
</dbReference>
<evidence type="ECO:0000259" key="2">
    <source>
        <dbReference type="PROSITE" id="PS50125"/>
    </source>
</evidence>
<dbReference type="SUPFAM" id="SSF55073">
    <property type="entry name" value="Nucleotide cyclase"/>
    <property type="match status" value="1"/>
</dbReference>
<gene>
    <name evidence="3" type="ORF">BXY66_2167</name>
</gene>
<organism evidence="3 4">
    <name type="scientific">Shimia isoporae</name>
    <dbReference type="NCBI Taxonomy" id="647720"/>
    <lineage>
        <taxon>Bacteria</taxon>
        <taxon>Pseudomonadati</taxon>
        <taxon>Pseudomonadota</taxon>
        <taxon>Alphaproteobacteria</taxon>
        <taxon>Rhodobacterales</taxon>
        <taxon>Roseobacteraceae</taxon>
    </lineage>
</organism>
<proteinExistence type="predicted"/>
<dbReference type="InterPro" id="IPR001054">
    <property type="entry name" value="A/G_cyclase"/>
</dbReference>
<dbReference type="InterPro" id="IPR021796">
    <property type="entry name" value="Tll0287-like_dom"/>
</dbReference>
<evidence type="ECO:0000256" key="1">
    <source>
        <dbReference type="SAM" id="Phobius"/>
    </source>
</evidence>
<dbReference type="InterPro" id="IPR050697">
    <property type="entry name" value="Adenylyl/Guanylyl_Cyclase_3/4"/>
</dbReference>
<feature type="domain" description="Guanylate cyclase" evidence="2">
    <location>
        <begin position="289"/>
        <end position="424"/>
    </location>
</feature>
<dbReference type="InterPro" id="IPR029787">
    <property type="entry name" value="Nucleotide_cyclase"/>
</dbReference>
<protein>
    <submittedName>
        <fullName evidence="3">Adenylate/guanylate cyclase</fullName>
    </submittedName>
</protein>
<keyword evidence="1" id="KW-1133">Transmembrane helix</keyword>
<dbReference type="CDD" id="cd07302">
    <property type="entry name" value="CHD"/>
    <property type="match status" value="1"/>
</dbReference>
<dbReference type="Gene3D" id="3.30.70.1230">
    <property type="entry name" value="Nucleotide cyclase"/>
    <property type="match status" value="1"/>
</dbReference>